<accession>A0ABN2L2C2</accession>
<sequence length="192" mass="21473">MTVATRYAAVDTGALEGLYATTRGFTRTIAEQTATWEAALSLHGIEVARAIEDALAGYNMVLDLVTGREPLSQSWIRQLHERLLRSQTTFTVFTVLGPQTHPMPKGVYKTQPHQRRDRPGVPLYAAERYACGDVTALGGDRHRRVRRSLASGPGRLCSLRVRADPPLRRRQRARRQGLGVHLPLSRARRGPW</sequence>
<proteinExistence type="predicted"/>
<keyword evidence="3" id="KW-1185">Reference proteome</keyword>
<comment type="caution">
    <text evidence="2">The sequence shown here is derived from an EMBL/GenBank/DDBJ whole genome shotgun (WGS) entry which is preliminary data.</text>
</comment>
<dbReference type="EMBL" id="BAAAPN010000090">
    <property type="protein sequence ID" value="GAA1771922.1"/>
    <property type="molecule type" value="Genomic_DNA"/>
</dbReference>
<protein>
    <submittedName>
        <fullName evidence="2">Uncharacterized protein</fullName>
    </submittedName>
</protein>
<evidence type="ECO:0000256" key="1">
    <source>
        <dbReference type="SAM" id="MobiDB-lite"/>
    </source>
</evidence>
<feature type="region of interest" description="Disordered" evidence="1">
    <location>
        <begin position="167"/>
        <end position="192"/>
    </location>
</feature>
<gene>
    <name evidence="2" type="ORF">GCM10009810_31790</name>
</gene>
<organism evidence="2 3">
    <name type="scientific">Nostocoides vanveenii</name>
    <dbReference type="NCBI Taxonomy" id="330835"/>
    <lineage>
        <taxon>Bacteria</taxon>
        <taxon>Bacillati</taxon>
        <taxon>Actinomycetota</taxon>
        <taxon>Actinomycetes</taxon>
        <taxon>Micrococcales</taxon>
        <taxon>Intrasporangiaceae</taxon>
        <taxon>Nostocoides</taxon>
    </lineage>
</organism>
<reference evidence="2 3" key="1">
    <citation type="journal article" date="2019" name="Int. J. Syst. Evol. Microbiol.">
        <title>The Global Catalogue of Microorganisms (GCM) 10K type strain sequencing project: providing services to taxonomists for standard genome sequencing and annotation.</title>
        <authorList>
            <consortium name="The Broad Institute Genomics Platform"/>
            <consortium name="The Broad Institute Genome Sequencing Center for Infectious Disease"/>
            <person name="Wu L."/>
            <person name="Ma J."/>
        </authorList>
    </citation>
    <scope>NUCLEOTIDE SEQUENCE [LARGE SCALE GENOMIC DNA]</scope>
    <source>
        <strain evidence="2 3">JCM 15591</strain>
    </source>
</reference>
<name>A0ABN2L2C2_9MICO</name>
<evidence type="ECO:0000313" key="3">
    <source>
        <dbReference type="Proteomes" id="UP001501475"/>
    </source>
</evidence>
<dbReference type="Proteomes" id="UP001501475">
    <property type="component" value="Unassembled WGS sequence"/>
</dbReference>
<dbReference type="InterPro" id="IPR036597">
    <property type="entry name" value="Fido-like_dom_sf"/>
</dbReference>
<evidence type="ECO:0000313" key="2">
    <source>
        <dbReference type="EMBL" id="GAA1771922.1"/>
    </source>
</evidence>
<dbReference type="Gene3D" id="1.10.3290.10">
    <property type="entry name" value="Fido-like domain"/>
    <property type="match status" value="1"/>
</dbReference>